<feature type="chain" id="PRO_5045440465" description="Lipoprotein" evidence="1">
    <location>
        <begin position="26"/>
        <end position="244"/>
    </location>
</feature>
<evidence type="ECO:0000256" key="1">
    <source>
        <dbReference type="SAM" id="SignalP"/>
    </source>
</evidence>
<sequence length="244" mass="27170">MKSISFSLIILVLLTFSCTSDTVNSEETITRGTAAKKIKKAESLEEILTAENPANIYDFAGKLHNDILEVYLNENYQYNTIPLISQQICAIVNANTEFSFLNLDNQPACLEKCQDIVNYPQMKFDESIANSSLSNLAKVSFSDFMESLLFLEGVQYETVHQFIVSYESGVMADAQFSEEDKRIILTTASITRYSLYYEGRRKDKDWESSVGNRAGAFIGAVDNLDSAVGRSLVIGIMANLPATN</sequence>
<accession>A0ABR7JF13</accession>
<keyword evidence="1" id="KW-0732">Signal</keyword>
<comment type="caution">
    <text evidence="2">The sequence shown here is derived from an EMBL/GenBank/DDBJ whole genome shotgun (WGS) entry which is preliminary data.</text>
</comment>
<reference evidence="2 3" key="1">
    <citation type="submission" date="2020-08" db="EMBL/GenBank/DDBJ databases">
        <title>Description of novel Flavobacterium F-400 isolate.</title>
        <authorList>
            <person name="Saticioglu I."/>
            <person name="Duman M."/>
            <person name="Altun S."/>
        </authorList>
    </citation>
    <scope>NUCLEOTIDE SEQUENCE [LARGE SCALE GENOMIC DNA]</scope>
    <source>
        <strain evidence="2 3">F-400</strain>
    </source>
</reference>
<dbReference type="Proteomes" id="UP000621670">
    <property type="component" value="Unassembled WGS sequence"/>
</dbReference>
<evidence type="ECO:0000313" key="3">
    <source>
        <dbReference type="Proteomes" id="UP000621670"/>
    </source>
</evidence>
<feature type="signal peptide" evidence="1">
    <location>
        <begin position="1"/>
        <end position="25"/>
    </location>
</feature>
<proteinExistence type="predicted"/>
<dbReference type="RefSeq" id="WP_166134099.1">
    <property type="nucleotide sequence ID" value="NZ_JAAOBY010000002.1"/>
</dbReference>
<gene>
    <name evidence="2" type="ORF">H8R26_05420</name>
</gene>
<keyword evidence="3" id="KW-1185">Reference proteome</keyword>
<evidence type="ECO:0000313" key="2">
    <source>
        <dbReference type="EMBL" id="MBC5862856.1"/>
    </source>
</evidence>
<name>A0ABR7JF13_9FLAO</name>
<protein>
    <recommendedName>
        <fullName evidence="4">Lipoprotein</fullName>
    </recommendedName>
</protein>
<evidence type="ECO:0008006" key="4">
    <source>
        <dbReference type="Google" id="ProtNLM"/>
    </source>
</evidence>
<organism evidence="2 3">
    <name type="scientific">Flavobacterium turcicum</name>
    <dbReference type="NCBI Taxonomy" id="2764718"/>
    <lineage>
        <taxon>Bacteria</taxon>
        <taxon>Pseudomonadati</taxon>
        <taxon>Bacteroidota</taxon>
        <taxon>Flavobacteriia</taxon>
        <taxon>Flavobacteriales</taxon>
        <taxon>Flavobacteriaceae</taxon>
        <taxon>Flavobacterium</taxon>
    </lineage>
</organism>
<dbReference type="PROSITE" id="PS51257">
    <property type="entry name" value="PROKAR_LIPOPROTEIN"/>
    <property type="match status" value="1"/>
</dbReference>
<dbReference type="EMBL" id="JACRUM010000002">
    <property type="protein sequence ID" value="MBC5862856.1"/>
    <property type="molecule type" value="Genomic_DNA"/>
</dbReference>